<dbReference type="EMBL" id="CP003219">
    <property type="protein sequence ID" value="AEW93045.1"/>
    <property type="molecule type" value="Genomic_DNA"/>
</dbReference>
<dbReference type="AlphaFoldDB" id="F8JU33"/>
<name>F8JU33_STREN</name>
<dbReference type="InterPro" id="IPR045998">
    <property type="entry name" value="DUF5954"/>
</dbReference>
<dbReference type="RefSeq" id="WP_014141441.1">
    <property type="nucleotide sequence ID" value="NC_016111.1"/>
</dbReference>
<evidence type="ECO:0000313" key="3">
    <source>
        <dbReference type="Proteomes" id="UP000007842"/>
    </source>
</evidence>
<sequence>MTFSRGDVPEHLTIRITQASDPVSAVTEDDAWRALDAYPEVVVVGPVFGLAELPAHRDGCRHWRVIAAGEPSARSARRRLHAHLLRLAEDAAAPADRAAYAAAAEPLAGGAADEVAAGAHRFRVIRADAYARTGPDGPEPPRPTDPDGAPAGQGHRAPDRTAGFVIDPAAATGPSGGLLRLELLPLVHPPGRVHEDVRADADRALATHPGGVLLPTGFSVAEETGGRWRTLSCPGAGPQSARDHLARYVRALPGGSGGEYEAAARRLGAERCDEVRVCGRRFRVVRVEQLVRVGPDGPEPPRPSDAG</sequence>
<dbReference type="Proteomes" id="UP000007842">
    <property type="component" value="Chromosome"/>
</dbReference>
<dbReference type="OrthoDB" id="3450280at2"/>
<accession>G8WTG2</accession>
<reference evidence="3" key="1">
    <citation type="submission" date="2011-12" db="EMBL/GenBank/DDBJ databases">
        <title>Complete genome sequence of Streptomyces cattleya strain DSM 46488.</title>
        <authorList>
            <person name="Ou H.-Y."/>
            <person name="Li P."/>
            <person name="Zhao C."/>
            <person name="O'Hagan D."/>
            <person name="Deng Z."/>
        </authorList>
    </citation>
    <scope>NUCLEOTIDE SEQUENCE [LARGE SCALE GENOMIC DNA]</scope>
    <source>
        <strain evidence="3">ATCC 35852 / DSM 46488 / JCM 4925 / NBRC 14057 / NRRL 8057</strain>
    </source>
</reference>
<dbReference type="KEGG" id="sct:SCAT_0665"/>
<dbReference type="Pfam" id="PF19379">
    <property type="entry name" value="DUF5954"/>
    <property type="match status" value="1"/>
</dbReference>
<keyword evidence="3" id="KW-1185">Reference proteome</keyword>
<proteinExistence type="predicted"/>
<dbReference type="PATRIC" id="fig|1003195.11.peg.2274"/>
<evidence type="ECO:0000256" key="1">
    <source>
        <dbReference type="SAM" id="MobiDB-lite"/>
    </source>
</evidence>
<protein>
    <recommendedName>
        <fullName evidence="4">PE-PGRS family protein</fullName>
    </recommendedName>
</protein>
<gene>
    <name evidence="2" type="ordered locus">SCATT_06740</name>
</gene>
<dbReference type="HOGENOM" id="CLU_821149_0_0_11"/>
<accession>F8JU33</accession>
<organism evidence="2 3">
    <name type="scientific">Streptantibioticus cattleyicolor (strain ATCC 35852 / DSM 46488 / JCM 4925 / NBRC 14057 / NRRL 8057)</name>
    <name type="common">Streptomyces cattleya</name>
    <dbReference type="NCBI Taxonomy" id="1003195"/>
    <lineage>
        <taxon>Bacteria</taxon>
        <taxon>Bacillati</taxon>
        <taxon>Actinomycetota</taxon>
        <taxon>Actinomycetes</taxon>
        <taxon>Kitasatosporales</taxon>
        <taxon>Streptomycetaceae</taxon>
        <taxon>Streptantibioticus</taxon>
    </lineage>
</organism>
<feature type="region of interest" description="Disordered" evidence="1">
    <location>
        <begin position="131"/>
        <end position="160"/>
    </location>
</feature>
<dbReference type="eggNOG" id="ENOG5033U9R">
    <property type="taxonomic scope" value="Bacteria"/>
</dbReference>
<evidence type="ECO:0000313" key="2">
    <source>
        <dbReference type="EMBL" id="AEW93045.1"/>
    </source>
</evidence>
<evidence type="ECO:0008006" key="4">
    <source>
        <dbReference type="Google" id="ProtNLM"/>
    </source>
</evidence>
<dbReference type="KEGG" id="scy:SCATT_06740"/>